<evidence type="ECO:0000313" key="1">
    <source>
        <dbReference type="EMBL" id="GAA2137888.1"/>
    </source>
</evidence>
<comment type="caution">
    <text evidence="1">The sequence shown here is derived from an EMBL/GenBank/DDBJ whole genome shotgun (WGS) entry which is preliminary data.</text>
</comment>
<protein>
    <submittedName>
        <fullName evidence="1">Uncharacterized protein</fullName>
    </submittedName>
</protein>
<keyword evidence="2" id="KW-1185">Reference proteome</keyword>
<evidence type="ECO:0000313" key="2">
    <source>
        <dbReference type="Proteomes" id="UP001422759"/>
    </source>
</evidence>
<dbReference type="Proteomes" id="UP001422759">
    <property type="component" value="Unassembled WGS sequence"/>
</dbReference>
<accession>A0ABN2Z7D2</accession>
<organism evidence="1 2">
    <name type="scientific">Kitasatospora kazusensis</name>
    <dbReference type="NCBI Taxonomy" id="407974"/>
    <lineage>
        <taxon>Bacteria</taxon>
        <taxon>Bacillati</taxon>
        <taxon>Actinomycetota</taxon>
        <taxon>Actinomycetes</taxon>
        <taxon>Kitasatosporales</taxon>
        <taxon>Streptomycetaceae</taxon>
        <taxon>Kitasatospora</taxon>
    </lineage>
</organism>
<proteinExistence type="predicted"/>
<dbReference type="RefSeq" id="WP_344462797.1">
    <property type="nucleotide sequence ID" value="NZ_BAAANT010000008.1"/>
</dbReference>
<reference evidence="1 2" key="1">
    <citation type="journal article" date="2019" name="Int. J. Syst. Evol. Microbiol.">
        <title>The Global Catalogue of Microorganisms (GCM) 10K type strain sequencing project: providing services to taxonomists for standard genome sequencing and annotation.</title>
        <authorList>
            <consortium name="The Broad Institute Genomics Platform"/>
            <consortium name="The Broad Institute Genome Sequencing Center for Infectious Disease"/>
            <person name="Wu L."/>
            <person name="Ma J."/>
        </authorList>
    </citation>
    <scope>NUCLEOTIDE SEQUENCE [LARGE SCALE GENOMIC DNA]</scope>
    <source>
        <strain evidence="1 2">JCM 14560</strain>
    </source>
</reference>
<name>A0ABN2Z7D2_9ACTN</name>
<dbReference type="EMBL" id="BAAANT010000008">
    <property type="protein sequence ID" value="GAA2137888.1"/>
    <property type="molecule type" value="Genomic_DNA"/>
</dbReference>
<sequence>MIRAHLHPDRHTVRVDATDAAERLLDAVALAFAADEQGVAVLLRELAEAADRHRSRRGDPRATEYGRESAAAALDAVRDDARHGIRQTLERRRADLLDTLPAVGGLLAADLTWRTSVALADQLRALAAQTVAGRRVIELESDQ</sequence>
<gene>
    <name evidence="1" type="ORF">GCM10009760_18770</name>
</gene>